<feature type="compositionally biased region" description="Low complexity" evidence="1">
    <location>
        <begin position="235"/>
        <end position="265"/>
    </location>
</feature>
<feature type="chain" id="PRO_5014958076" evidence="2">
    <location>
        <begin position="26"/>
        <end position="284"/>
    </location>
</feature>
<feature type="signal peptide" evidence="2">
    <location>
        <begin position="1"/>
        <end position="25"/>
    </location>
</feature>
<organism evidence="3 4">
    <name type="scientific">Sporisorium reilianum f. sp. reilianum</name>
    <dbReference type="NCBI Taxonomy" id="72559"/>
    <lineage>
        <taxon>Eukaryota</taxon>
        <taxon>Fungi</taxon>
        <taxon>Dikarya</taxon>
        <taxon>Basidiomycota</taxon>
        <taxon>Ustilaginomycotina</taxon>
        <taxon>Ustilaginomycetes</taxon>
        <taxon>Ustilaginales</taxon>
        <taxon>Ustilaginaceae</taxon>
        <taxon>Sporisorium</taxon>
    </lineage>
</organism>
<dbReference type="Proteomes" id="UP000239563">
    <property type="component" value="Chromosome VIII"/>
</dbReference>
<proteinExistence type="predicted"/>
<feature type="region of interest" description="Disordered" evidence="1">
    <location>
        <begin position="194"/>
        <end position="219"/>
    </location>
</feature>
<reference evidence="3 4" key="1">
    <citation type="submission" date="2017-02" db="EMBL/GenBank/DDBJ databases">
        <authorList>
            <person name="Peterson S.W."/>
        </authorList>
    </citation>
    <scope>NUCLEOTIDE SEQUENCE [LARGE SCALE GENOMIC DNA]</scope>
    <source>
        <strain evidence="3 4">SRS1_H2-8</strain>
    </source>
</reference>
<gene>
    <name evidence="3" type="ORF">SRS1_14196</name>
</gene>
<evidence type="ECO:0000313" key="3">
    <source>
        <dbReference type="EMBL" id="SJX63401.1"/>
    </source>
</evidence>
<evidence type="ECO:0000256" key="2">
    <source>
        <dbReference type="SAM" id="SignalP"/>
    </source>
</evidence>
<dbReference type="EMBL" id="LT795061">
    <property type="protein sequence ID" value="SJX63401.1"/>
    <property type="molecule type" value="Genomic_DNA"/>
</dbReference>
<evidence type="ECO:0000256" key="1">
    <source>
        <dbReference type="SAM" id="MobiDB-lite"/>
    </source>
</evidence>
<name>A0A2N8UF17_9BASI</name>
<accession>A0A2N8UF17</accession>
<protein>
    <submittedName>
        <fullName evidence="3">Uncharacterized protein</fullName>
    </submittedName>
</protein>
<dbReference type="AlphaFoldDB" id="A0A2N8UF17"/>
<feature type="region of interest" description="Disordered" evidence="1">
    <location>
        <begin position="235"/>
        <end position="284"/>
    </location>
</feature>
<keyword evidence="2" id="KW-0732">Signal</keyword>
<evidence type="ECO:0000313" key="4">
    <source>
        <dbReference type="Proteomes" id="UP000239563"/>
    </source>
</evidence>
<sequence length="284" mass="29888">MKHASRAMIFAMIAVVVVWESGADASARLSDARVKRAGGAEVVDKGKKVVEEVWSARPSASGSEIVLDLDGLRLDHPSRRYDQAAQSITMSTSPSVSTCFLHISCLVSVADQLCNAFGTVQDSAHASSDGEWNAATHPQELSVSPPLEFPIQGEGSRFDAWAAVSPRRVVTSPPRPRVDADDPALLQLPLRQDGAHPAQMASPAGWDGQQTAEAKRAKGKGKLIRFGKSVFKRLSLSSSSSSGSASSVRASSSSRTSSVVGRSGSDATPESNLGRGKSTRFEGG</sequence>